<dbReference type="EMBL" id="JBHSNG010000009">
    <property type="protein sequence ID" value="MFC5581558.1"/>
    <property type="molecule type" value="Genomic_DNA"/>
</dbReference>
<protein>
    <submittedName>
        <fullName evidence="1">HAD family hydrolase</fullName>
        <ecNumber evidence="1">3.1.3.-</ecNumber>
    </submittedName>
</protein>
<keyword evidence="2" id="KW-1185">Reference proteome</keyword>
<dbReference type="SFLD" id="SFLDS00003">
    <property type="entry name" value="Haloacid_Dehalogenase"/>
    <property type="match status" value="1"/>
</dbReference>
<organism evidence="1 2">
    <name type="scientific">Rhodanobacter terrae</name>
    <dbReference type="NCBI Taxonomy" id="418647"/>
    <lineage>
        <taxon>Bacteria</taxon>
        <taxon>Pseudomonadati</taxon>
        <taxon>Pseudomonadota</taxon>
        <taxon>Gammaproteobacteria</taxon>
        <taxon>Lysobacterales</taxon>
        <taxon>Rhodanobacteraceae</taxon>
        <taxon>Rhodanobacter</taxon>
    </lineage>
</organism>
<dbReference type="SUPFAM" id="SSF56784">
    <property type="entry name" value="HAD-like"/>
    <property type="match status" value="1"/>
</dbReference>
<name>A0ABW0SXJ5_9GAMM</name>
<accession>A0ABW0SXJ5</accession>
<reference evidence="2" key="1">
    <citation type="journal article" date="2019" name="Int. J. Syst. Evol. Microbiol.">
        <title>The Global Catalogue of Microorganisms (GCM) 10K type strain sequencing project: providing services to taxonomists for standard genome sequencing and annotation.</title>
        <authorList>
            <consortium name="The Broad Institute Genomics Platform"/>
            <consortium name="The Broad Institute Genome Sequencing Center for Infectious Disease"/>
            <person name="Wu L."/>
            <person name="Ma J."/>
        </authorList>
    </citation>
    <scope>NUCLEOTIDE SEQUENCE [LARGE SCALE GENOMIC DNA]</scope>
    <source>
        <strain evidence="2">CGMCC 1.13587</strain>
    </source>
</reference>
<dbReference type="GO" id="GO:0016787">
    <property type="term" value="F:hydrolase activity"/>
    <property type="evidence" value="ECO:0007669"/>
    <property type="project" value="UniProtKB-KW"/>
</dbReference>
<sequence length="242" mass="27092">MLSADSVAVHPTATASVVFLFDVDNTLLDNDRFGADLGDTLAQAFGTTERDRYWALYAQLRDELGYADYLGALQRFRAGLDNDPSLLHMSRYLLDYPFADRLYPHALETLAHLRTLGPTAILSDGDVVFQPRKIQRAGLWEALRGEVLIYVHKQQMLVAMQHRYPAAHYVMIDDKPQILADMKQRLGRRLTTVFVEQGHYAAQAPADVRAAADIRIACIGELRGRKLGDFLPDAPVINLPAD</sequence>
<proteinExistence type="predicted"/>
<dbReference type="InterPro" id="IPR036412">
    <property type="entry name" value="HAD-like_sf"/>
</dbReference>
<evidence type="ECO:0000313" key="2">
    <source>
        <dbReference type="Proteomes" id="UP001596111"/>
    </source>
</evidence>
<dbReference type="Pfam" id="PF00702">
    <property type="entry name" value="Hydrolase"/>
    <property type="match status" value="1"/>
</dbReference>
<dbReference type="EC" id="3.1.3.-" evidence="1"/>
<evidence type="ECO:0000313" key="1">
    <source>
        <dbReference type="EMBL" id="MFC5581558.1"/>
    </source>
</evidence>
<dbReference type="SFLD" id="SFLDG01129">
    <property type="entry name" value="C1.5:_HAD__Beta-PGM__Phosphata"/>
    <property type="match status" value="1"/>
</dbReference>
<keyword evidence="1" id="KW-0378">Hydrolase</keyword>
<dbReference type="InterPro" id="IPR023214">
    <property type="entry name" value="HAD_sf"/>
</dbReference>
<dbReference type="Gene3D" id="1.10.286.50">
    <property type="match status" value="1"/>
</dbReference>
<gene>
    <name evidence="1" type="ORF">ACFPPB_10590</name>
</gene>
<dbReference type="Proteomes" id="UP001596111">
    <property type="component" value="Unassembled WGS sequence"/>
</dbReference>
<comment type="caution">
    <text evidence="1">The sequence shown here is derived from an EMBL/GenBank/DDBJ whole genome shotgun (WGS) entry which is preliminary data.</text>
</comment>
<dbReference type="RefSeq" id="WP_377326829.1">
    <property type="nucleotide sequence ID" value="NZ_JBHSNG010000009.1"/>
</dbReference>
<dbReference type="Gene3D" id="3.40.50.1000">
    <property type="entry name" value="HAD superfamily/HAD-like"/>
    <property type="match status" value="1"/>
</dbReference>